<name>A0AAV3X531_9CYAN</name>
<protein>
    <submittedName>
        <fullName evidence="6">Glycosyl transferase, group 2 family protein</fullName>
    </submittedName>
</protein>
<gene>
    <name evidence="6" type="ORF">MiSe_19720</name>
</gene>
<sequence>MTSSSSLFVSVIIPVYNDAERLKICLAALENQTYAKDLYEVIVVDNASDEAQDIKGVVAQFGCAIATYESLPGSYAARNKGISLAKGDVIAFTDSDCIPHSDWIENGVKNLLQVPNCGLVAGKMEIFCKNPEKPTPVELYESITAFPQQQLLEKYHYGAAGNLFTFRNVLEKVGLFDAQLKSNGDVEWCQRVFDRGYQQVYADEVCVAHPARYTFKQLYKRTIRLAGGIYDRKNRQNSSLLIGNLIFLKDLAIDLVPPLMFVLNAFLDSRLQGLEQKVKVSGVMFFVRYVTAWEKLRLKAGGVSARE</sequence>
<organism evidence="6 7">
    <name type="scientific">Microseira wollei NIES-4236</name>
    <dbReference type="NCBI Taxonomy" id="2530354"/>
    <lineage>
        <taxon>Bacteria</taxon>
        <taxon>Bacillati</taxon>
        <taxon>Cyanobacteriota</taxon>
        <taxon>Cyanophyceae</taxon>
        <taxon>Oscillatoriophycideae</taxon>
        <taxon>Aerosakkonematales</taxon>
        <taxon>Aerosakkonemataceae</taxon>
        <taxon>Microseira</taxon>
    </lineage>
</organism>
<evidence type="ECO:0000256" key="1">
    <source>
        <dbReference type="ARBA" id="ARBA00004776"/>
    </source>
</evidence>
<dbReference type="PANTHER" id="PTHR43179:SF12">
    <property type="entry name" value="GALACTOFURANOSYLTRANSFERASE GLFT2"/>
    <property type="match status" value="1"/>
</dbReference>
<comment type="pathway">
    <text evidence="1">Cell wall biogenesis; cell wall polysaccharide biosynthesis.</text>
</comment>
<dbReference type="PANTHER" id="PTHR43179">
    <property type="entry name" value="RHAMNOSYLTRANSFERASE WBBL"/>
    <property type="match status" value="1"/>
</dbReference>
<dbReference type="GO" id="GO:0016757">
    <property type="term" value="F:glycosyltransferase activity"/>
    <property type="evidence" value="ECO:0007669"/>
    <property type="project" value="UniProtKB-KW"/>
</dbReference>
<evidence type="ECO:0000256" key="2">
    <source>
        <dbReference type="ARBA" id="ARBA00006739"/>
    </source>
</evidence>
<reference evidence="6" key="1">
    <citation type="submission" date="2019-10" db="EMBL/GenBank/DDBJ databases">
        <title>Draft genome sequece of Microseira wollei NIES-4236.</title>
        <authorList>
            <person name="Yamaguchi H."/>
            <person name="Suzuki S."/>
            <person name="Kawachi M."/>
        </authorList>
    </citation>
    <scope>NUCLEOTIDE SEQUENCE</scope>
    <source>
        <strain evidence="6">NIES-4236</strain>
    </source>
</reference>
<comment type="similarity">
    <text evidence="2">Belongs to the glycosyltransferase 2 family.</text>
</comment>
<dbReference type="SUPFAM" id="SSF53448">
    <property type="entry name" value="Nucleotide-diphospho-sugar transferases"/>
    <property type="match status" value="1"/>
</dbReference>
<keyword evidence="7" id="KW-1185">Reference proteome</keyword>
<dbReference type="InterPro" id="IPR029044">
    <property type="entry name" value="Nucleotide-diphossugar_trans"/>
</dbReference>
<proteinExistence type="inferred from homology"/>
<evidence type="ECO:0000259" key="5">
    <source>
        <dbReference type="Pfam" id="PF00535"/>
    </source>
</evidence>
<dbReference type="Proteomes" id="UP001050975">
    <property type="component" value="Unassembled WGS sequence"/>
</dbReference>
<dbReference type="Gene3D" id="3.90.550.10">
    <property type="entry name" value="Spore Coat Polysaccharide Biosynthesis Protein SpsA, Chain A"/>
    <property type="match status" value="1"/>
</dbReference>
<evidence type="ECO:0000313" key="6">
    <source>
        <dbReference type="EMBL" id="GET37219.1"/>
    </source>
</evidence>
<dbReference type="AlphaFoldDB" id="A0AAV3X531"/>
<keyword evidence="3" id="KW-0328">Glycosyltransferase</keyword>
<evidence type="ECO:0000256" key="4">
    <source>
        <dbReference type="ARBA" id="ARBA00022679"/>
    </source>
</evidence>
<dbReference type="InterPro" id="IPR001173">
    <property type="entry name" value="Glyco_trans_2-like"/>
</dbReference>
<comment type="caution">
    <text evidence="6">The sequence shown here is derived from an EMBL/GenBank/DDBJ whole genome shotgun (WGS) entry which is preliminary data.</text>
</comment>
<keyword evidence="4 6" id="KW-0808">Transferase</keyword>
<dbReference type="Pfam" id="PF00535">
    <property type="entry name" value="Glycos_transf_2"/>
    <property type="match status" value="1"/>
</dbReference>
<accession>A0AAV3X531</accession>
<feature type="domain" description="Glycosyltransferase 2-like" evidence="5">
    <location>
        <begin position="10"/>
        <end position="173"/>
    </location>
</feature>
<evidence type="ECO:0000313" key="7">
    <source>
        <dbReference type="Proteomes" id="UP001050975"/>
    </source>
</evidence>
<evidence type="ECO:0000256" key="3">
    <source>
        <dbReference type="ARBA" id="ARBA00022676"/>
    </source>
</evidence>
<dbReference type="EMBL" id="BLAY01000024">
    <property type="protein sequence ID" value="GET37219.1"/>
    <property type="molecule type" value="Genomic_DNA"/>
</dbReference>
<dbReference type="RefSeq" id="WP_226578327.1">
    <property type="nucleotide sequence ID" value="NZ_BLAY01000024.1"/>
</dbReference>